<dbReference type="PANTHER" id="PTHR31410:SF1">
    <property type="entry name" value="POST-GPI ATTACHMENT TO PROTEINS FACTOR 4"/>
    <property type="match status" value="1"/>
</dbReference>
<keyword evidence="2" id="KW-0812">Transmembrane</keyword>
<organism evidence="4">
    <name type="scientific">Naegleria gruberi</name>
    <name type="common">Amoeba</name>
    <dbReference type="NCBI Taxonomy" id="5762"/>
    <lineage>
        <taxon>Eukaryota</taxon>
        <taxon>Discoba</taxon>
        <taxon>Heterolobosea</taxon>
        <taxon>Tetramitia</taxon>
        <taxon>Eutetramitia</taxon>
        <taxon>Vahlkampfiidae</taxon>
        <taxon>Naegleria</taxon>
    </lineage>
</organism>
<feature type="transmembrane region" description="Helical" evidence="2">
    <location>
        <begin position="346"/>
        <end position="367"/>
    </location>
</feature>
<dbReference type="KEGG" id="ngr:NAEGRDRAFT_66228"/>
<feature type="transmembrane region" description="Helical" evidence="2">
    <location>
        <begin position="387"/>
        <end position="408"/>
    </location>
</feature>
<reference evidence="3 4" key="1">
    <citation type="journal article" date="2010" name="Cell">
        <title>The genome of Naegleria gruberi illuminates early eukaryotic versatility.</title>
        <authorList>
            <person name="Fritz-Laylin L.K."/>
            <person name="Prochnik S.E."/>
            <person name="Ginger M.L."/>
            <person name="Dacks J.B."/>
            <person name="Carpenter M.L."/>
            <person name="Field M.C."/>
            <person name="Kuo A."/>
            <person name="Paredez A."/>
            <person name="Chapman J."/>
            <person name="Pham J."/>
            <person name="Shu S."/>
            <person name="Neupane R."/>
            <person name="Cipriano M."/>
            <person name="Mancuso J."/>
            <person name="Tu H."/>
            <person name="Salamov A."/>
            <person name="Lindquist E."/>
            <person name="Shapiro H."/>
            <person name="Lucas S."/>
            <person name="Grigoriev I.V."/>
            <person name="Cande W.Z."/>
            <person name="Fulton C."/>
            <person name="Rokhsar D.S."/>
            <person name="Dawson S.C."/>
        </authorList>
    </citation>
    <scope>NUCLEOTIDE SEQUENCE [LARGE SCALE GENOMIC DNA]</scope>
    <source>
        <strain evidence="3 4">NEG-M</strain>
    </source>
</reference>
<sequence>MSLRTNAASSPLGEGIEVEQPNVTTHKESDIITDDSPTLPSKSSTTTTSPISNFLLEEHSFSETIKSNLITSCKIILLSILFLFVMISITREDRAQYAFSMMRKVLPSSMFAKHHDTTGEEIQRNELDRIDKARNYINNMPTELVSLLRKSFEQAKTPSSGPVEHSKFCISIPSITRNRQYQEVLIHSILANTSMNDLIPTSNIAINIFDASSFPTGHLNAIKEKQIFNIFHRDDIKGDRHFFTSNFDQVYSMSYHQKQALDYITAIEYCTKHYPHMDYIIILEDDAVVPKGWLDSIRELLKNMNHDFYDPSNRNEDRERLFKNRSFMWMKLYFSHSYNDYNEKRLHLISFVALFFSFIMTIGYFTIQANQFNSGNDKIILNRFKFYWIFVLLFAITLGFLLLVRFHYLESKFIKLTKFFSNEYEGTGRKYHLQRDFPHYGSAVAMLYPNKPELINPFLDYLREWQPQASSEYPNDRIIYNYVYKKRHKDLDSYLVIPDLVEHVGSVSSRLSSY</sequence>
<dbReference type="VEuPathDB" id="AmoebaDB:NAEGRDRAFT_66228"/>
<dbReference type="OrthoDB" id="10255746at2759"/>
<dbReference type="OMA" id="GRKYHLQ"/>
<dbReference type="PANTHER" id="PTHR31410">
    <property type="entry name" value="TRANSMEMBRANE PROTEIN 246"/>
    <property type="match status" value="1"/>
</dbReference>
<protein>
    <submittedName>
        <fullName evidence="3">Predicted protein</fullName>
    </submittedName>
</protein>
<gene>
    <name evidence="3" type="ORF">NAEGRDRAFT_66228</name>
</gene>
<dbReference type="EMBL" id="GG738861">
    <property type="protein sequence ID" value="EFC45912.1"/>
    <property type="molecule type" value="Genomic_DNA"/>
</dbReference>
<feature type="transmembrane region" description="Helical" evidence="2">
    <location>
        <begin position="69"/>
        <end position="89"/>
    </location>
</feature>
<dbReference type="InParanoid" id="D2VBI4"/>
<evidence type="ECO:0000256" key="1">
    <source>
        <dbReference type="SAM" id="MobiDB-lite"/>
    </source>
</evidence>
<keyword evidence="2" id="KW-0472">Membrane</keyword>
<evidence type="ECO:0000313" key="3">
    <source>
        <dbReference type="EMBL" id="EFC45912.1"/>
    </source>
</evidence>
<dbReference type="RefSeq" id="XP_002678656.1">
    <property type="nucleotide sequence ID" value="XM_002678610.1"/>
</dbReference>
<proteinExistence type="predicted"/>
<feature type="region of interest" description="Disordered" evidence="1">
    <location>
        <begin position="1"/>
        <end position="48"/>
    </location>
</feature>
<keyword evidence="4" id="KW-1185">Reference proteome</keyword>
<name>D2VBI4_NAEGR</name>
<dbReference type="GeneID" id="8850526"/>
<dbReference type="InterPro" id="IPR029675">
    <property type="entry name" value="PGAP4"/>
</dbReference>
<evidence type="ECO:0000313" key="4">
    <source>
        <dbReference type="Proteomes" id="UP000006671"/>
    </source>
</evidence>
<feature type="compositionally biased region" description="Low complexity" evidence="1">
    <location>
        <begin position="34"/>
        <end position="48"/>
    </location>
</feature>
<keyword evidence="2" id="KW-1133">Transmembrane helix</keyword>
<evidence type="ECO:0000256" key="2">
    <source>
        <dbReference type="SAM" id="Phobius"/>
    </source>
</evidence>
<dbReference type="GO" id="GO:0000139">
    <property type="term" value="C:Golgi membrane"/>
    <property type="evidence" value="ECO:0007669"/>
    <property type="project" value="InterPro"/>
</dbReference>
<accession>D2VBI4</accession>
<dbReference type="Proteomes" id="UP000006671">
    <property type="component" value="Unassembled WGS sequence"/>
</dbReference>
<dbReference type="GO" id="GO:0016757">
    <property type="term" value="F:glycosyltransferase activity"/>
    <property type="evidence" value="ECO:0007669"/>
    <property type="project" value="InterPro"/>
</dbReference>
<dbReference type="AlphaFoldDB" id="D2VBI4"/>
<dbReference type="GO" id="GO:0006506">
    <property type="term" value="P:GPI anchor biosynthetic process"/>
    <property type="evidence" value="ECO:0007669"/>
    <property type="project" value="InterPro"/>
</dbReference>